<accession>A0A3P7LQ92</accession>
<evidence type="ECO:0000256" key="3">
    <source>
        <dbReference type="ARBA" id="ARBA00022475"/>
    </source>
</evidence>
<evidence type="ECO:0000313" key="12">
    <source>
        <dbReference type="Proteomes" id="UP000270094"/>
    </source>
</evidence>
<feature type="domain" description="ZP" evidence="10">
    <location>
        <begin position="21"/>
        <end position="273"/>
    </location>
</feature>
<dbReference type="PANTHER" id="PTHR22907">
    <property type="entry name" value="GH04558P"/>
    <property type="match status" value="1"/>
</dbReference>
<dbReference type="AlphaFoldDB" id="A0A3P7LQ92"/>
<dbReference type="EMBL" id="UYYB01112241">
    <property type="protein sequence ID" value="VDM81302.1"/>
    <property type="molecule type" value="Genomic_DNA"/>
</dbReference>
<keyword evidence="4 9" id="KW-0812">Transmembrane</keyword>
<name>A0A3P7LQ92_STRVU</name>
<organism evidence="11 12">
    <name type="scientific">Strongylus vulgaris</name>
    <name type="common">Blood worm</name>
    <dbReference type="NCBI Taxonomy" id="40348"/>
    <lineage>
        <taxon>Eukaryota</taxon>
        <taxon>Metazoa</taxon>
        <taxon>Ecdysozoa</taxon>
        <taxon>Nematoda</taxon>
        <taxon>Chromadorea</taxon>
        <taxon>Rhabditida</taxon>
        <taxon>Rhabditina</taxon>
        <taxon>Rhabditomorpha</taxon>
        <taxon>Strongyloidea</taxon>
        <taxon>Strongylidae</taxon>
        <taxon>Strongylus</taxon>
    </lineage>
</organism>
<keyword evidence="5" id="KW-0732">Signal</keyword>
<dbReference type="PROSITE" id="PS51034">
    <property type="entry name" value="ZP_2"/>
    <property type="match status" value="1"/>
</dbReference>
<dbReference type="OrthoDB" id="10256829at2759"/>
<keyword evidence="2" id="KW-0193">Cuticle</keyword>
<feature type="compositionally biased region" description="Pro residues" evidence="8">
    <location>
        <begin position="371"/>
        <end position="387"/>
    </location>
</feature>
<dbReference type="SMART" id="SM00241">
    <property type="entry name" value="ZP"/>
    <property type="match status" value="1"/>
</dbReference>
<dbReference type="InterPro" id="IPR057475">
    <property type="entry name" value="CUT_C"/>
</dbReference>
<dbReference type="InterPro" id="IPR051962">
    <property type="entry name" value="Cuticlin"/>
</dbReference>
<dbReference type="InterPro" id="IPR056953">
    <property type="entry name" value="CUT_N"/>
</dbReference>
<dbReference type="InterPro" id="IPR001507">
    <property type="entry name" value="ZP_dom"/>
</dbReference>
<sequence length="414" mass="44525">VPTVTTVPWKGSEPQGLLHLECTSLGFKINFNVPGGYKGLAQVKGQEDKEECRKQIQTGESSSNSSTEFFVASKTCGVTRVKSFEPAGQNYSLILHLVHHGALITGGDRAYLLQCFIGKPPMDAEFSADLTVMKGELMIAETISLTSVPPTCAYSIRRDSPDGPVVKTAFVGDTVFHRWDCDGGEEANNVYGIQIHSCYASDDIDMKFPIIDDKGCSSDLALLSDPQYSNDQLTAFAESKAFAFQKADSLKFVCKLSLCTRDGDGCEGVTPPACSGNSPDLLVTRRIRHQNTALEGALSSALSARVNVSSDQPPIDRLADVLSSKGTLMLLAVLVIAAALGTVLLARYVRHPIDGVTTCSDPETVMSLPTSPTPPAEARSPLPPPHASPVAAQDIEANHRLAEFMKNFDRSRYV</sequence>
<feature type="transmembrane region" description="Helical" evidence="9">
    <location>
        <begin position="327"/>
        <end position="346"/>
    </location>
</feature>
<dbReference type="GO" id="GO:0005886">
    <property type="term" value="C:plasma membrane"/>
    <property type="evidence" value="ECO:0007669"/>
    <property type="project" value="UniProtKB-SubCell"/>
</dbReference>
<evidence type="ECO:0000256" key="4">
    <source>
        <dbReference type="ARBA" id="ARBA00022692"/>
    </source>
</evidence>
<dbReference type="PANTHER" id="PTHR22907:SF40">
    <property type="entry name" value="TRANSMEMBRANE PROTEIN-RELATED"/>
    <property type="match status" value="1"/>
</dbReference>
<keyword evidence="7 9" id="KW-0472">Membrane</keyword>
<feature type="non-terminal residue" evidence="11">
    <location>
        <position position="1"/>
    </location>
</feature>
<evidence type="ECO:0000259" key="10">
    <source>
        <dbReference type="PROSITE" id="PS51034"/>
    </source>
</evidence>
<keyword evidence="6 9" id="KW-1133">Transmembrane helix</keyword>
<evidence type="ECO:0000256" key="5">
    <source>
        <dbReference type="ARBA" id="ARBA00022729"/>
    </source>
</evidence>
<evidence type="ECO:0000256" key="1">
    <source>
        <dbReference type="ARBA" id="ARBA00004251"/>
    </source>
</evidence>
<evidence type="ECO:0000256" key="6">
    <source>
        <dbReference type="ARBA" id="ARBA00022989"/>
    </source>
</evidence>
<evidence type="ECO:0000256" key="8">
    <source>
        <dbReference type="SAM" id="MobiDB-lite"/>
    </source>
</evidence>
<feature type="region of interest" description="Disordered" evidence="8">
    <location>
        <begin position="363"/>
        <end position="388"/>
    </location>
</feature>
<evidence type="ECO:0000313" key="11">
    <source>
        <dbReference type="EMBL" id="VDM81302.1"/>
    </source>
</evidence>
<reference evidence="11 12" key="1">
    <citation type="submission" date="2018-11" db="EMBL/GenBank/DDBJ databases">
        <authorList>
            <consortium name="Pathogen Informatics"/>
        </authorList>
    </citation>
    <scope>NUCLEOTIDE SEQUENCE [LARGE SCALE GENOMIC DNA]</scope>
</reference>
<dbReference type="Pfam" id="PF25301">
    <property type="entry name" value="CUT_C"/>
    <property type="match status" value="1"/>
</dbReference>
<keyword evidence="3" id="KW-1003">Cell membrane</keyword>
<comment type="subcellular location">
    <subcellularLocation>
        <location evidence="1">Cell membrane</location>
        <topology evidence="1">Single-pass type I membrane protein</topology>
    </subcellularLocation>
</comment>
<dbReference type="GO" id="GO:0042302">
    <property type="term" value="F:structural constituent of cuticle"/>
    <property type="evidence" value="ECO:0007669"/>
    <property type="project" value="UniProtKB-KW"/>
</dbReference>
<dbReference type="Pfam" id="PF25057">
    <property type="entry name" value="CUT_N"/>
    <property type="match status" value="1"/>
</dbReference>
<evidence type="ECO:0000256" key="7">
    <source>
        <dbReference type="ARBA" id="ARBA00023136"/>
    </source>
</evidence>
<proteinExistence type="predicted"/>
<keyword evidence="12" id="KW-1185">Reference proteome</keyword>
<protein>
    <recommendedName>
        <fullName evidence="10">ZP domain-containing protein</fullName>
    </recommendedName>
</protein>
<dbReference type="Proteomes" id="UP000270094">
    <property type="component" value="Unassembled WGS sequence"/>
</dbReference>
<evidence type="ECO:0000256" key="9">
    <source>
        <dbReference type="SAM" id="Phobius"/>
    </source>
</evidence>
<gene>
    <name evidence="11" type="ORF">SVUK_LOCUS16300</name>
</gene>
<evidence type="ECO:0000256" key="2">
    <source>
        <dbReference type="ARBA" id="ARBA00022460"/>
    </source>
</evidence>